<dbReference type="Proteomes" id="UP001633002">
    <property type="component" value="Unassembled WGS sequence"/>
</dbReference>
<proteinExistence type="predicted"/>
<gene>
    <name evidence="4" type="ORF">R1sor_018315</name>
</gene>
<feature type="domain" description="CCHC-type" evidence="3">
    <location>
        <begin position="149"/>
        <end position="163"/>
    </location>
</feature>
<dbReference type="Gene3D" id="4.10.60.10">
    <property type="entry name" value="Zinc finger, CCHC-type"/>
    <property type="match status" value="1"/>
</dbReference>
<feature type="region of interest" description="Disordered" evidence="2">
    <location>
        <begin position="164"/>
        <end position="266"/>
    </location>
</feature>
<evidence type="ECO:0000313" key="5">
    <source>
        <dbReference type="Proteomes" id="UP001633002"/>
    </source>
</evidence>
<evidence type="ECO:0000256" key="1">
    <source>
        <dbReference type="PROSITE-ProRule" id="PRU00047"/>
    </source>
</evidence>
<keyword evidence="1" id="KW-0863">Zinc-finger</keyword>
<evidence type="ECO:0000313" key="4">
    <source>
        <dbReference type="EMBL" id="KAL3700293.1"/>
    </source>
</evidence>
<evidence type="ECO:0000256" key="2">
    <source>
        <dbReference type="SAM" id="MobiDB-lite"/>
    </source>
</evidence>
<keyword evidence="1" id="KW-0862">Zinc</keyword>
<organism evidence="4 5">
    <name type="scientific">Riccia sorocarpa</name>
    <dbReference type="NCBI Taxonomy" id="122646"/>
    <lineage>
        <taxon>Eukaryota</taxon>
        <taxon>Viridiplantae</taxon>
        <taxon>Streptophyta</taxon>
        <taxon>Embryophyta</taxon>
        <taxon>Marchantiophyta</taxon>
        <taxon>Marchantiopsida</taxon>
        <taxon>Marchantiidae</taxon>
        <taxon>Marchantiales</taxon>
        <taxon>Ricciaceae</taxon>
        <taxon>Riccia</taxon>
    </lineage>
</organism>
<dbReference type="SUPFAM" id="SSF57756">
    <property type="entry name" value="Retrovirus zinc finger-like domains"/>
    <property type="match status" value="1"/>
</dbReference>
<sequence length="266" mass="30097">MQYNQERELRHVTLEPTADKENVDGNTGGPIFQDASSAFREYVRHFGAINSNDEKEEASMSVLGEITNSQSIQWPPKVHADVNEKPPSYAAKENFNFVLYTVDVSPSRDAVAEWAEAILYQEMGIETPDTNETTFKFQQILYRSLPNTCFSCHQRGHLVRQCPTRKLGRHAAKGREGKGPAEKGGNQPENVPVKNEIRPETEKKKPERESRRGDPVLSENPCSALEAEETEAEQNEEDSHDLQTEGQSKEDKQINQPMRIDEQANK</sequence>
<keyword evidence="5" id="KW-1185">Reference proteome</keyword>
<dbReference type="EMBL" id="JBJQOH010000001">
    <property type="protein sequence ID" value="KAL3700293.1"/>
    <property type="molecule type" value="Genomic_DNA"/>
</dbReference>
<reference evidence="4 5" key="1">
    <citation type="submission" date="2024-09" db="EMBL/GenBank/DDBJ databases">
        <title>Chromosome-scale assembly of Riccia sorocarpa.</title>
        <authorList>
            <person name="Paukszto L."/>
        </authorList>
    </citation>
    <scope>NUCLEOTIDE SEQUENCE [LARGE SCALE GENOMIC DNA]</scope>
    <source>
        <strain evidence="4">LP-2024</strain>
        <tissue evidence="4">Aerial parts of the thallus</tissue>
    </source>
</reference>
<comment type="caution">
    <text evidence="4">The sequence shown here is derived from an EMBL/GenBank/DDBJ whole genome shotgun (WGS) entry which is preliminary data.</text>
</comment>
<feature type="compositionally biased region" description="Acidic residues" evidence="2">
    <location>
        <begin position="226"/>
        <end position="239"/>
    </location>
</feature>
<dbReference type="InterPro" id="IPR001878">
    <property type="entry name" value="Znf_CCHC"/>
</dbReference>
<dbReference type="SMART" id="SM00343">
    <property type="entry name" value="ZnF_C2HC"/>
    <property type="match status" value="1"/>
</dbReference>
<feature type="compositionally biased region" description="Basic and acidic residues" evidence="2">
    <location>
        <begin position="195"/>
        <end position="214"/>
    </location>
</feature>
<dbReference type="AlphaFoldDB" id="A0ABD3I9G6"/>
<evidence type="ECO:0000259" key="3">
    <source>
        <dbReference type="PROSITE" id="PS50158"/>
    </source>
</evidence>
<dbReference type="PROSITE" id="PS50158">
    <property type="entry name" value="ZF_CCHC"/>
    <property type="match status" value="1"/>
</dbReference>
<dbReference type="GO" id="GO:0008270">
    <property type="term" value="F:zinc ion binding"/>
    <property type="evidence" value="ECO:0007669"/>
    <property type="project" value="UniProtKB-KW"/>
</dbReference>
<feature type="compositionally biased region" description="Basic and acidic residues" evidence="2">
    <location>
        <begin position="240"/>
        <end position="266"/>
    </location>
</feature>
<name>A0ABD3I9G6_9MARC</name>
<dbReference type="InterPro" id="IPR036875">
    <property type="entry name" value="Znf_CCHC_sf"/>
</dbReference>
<protein>
    <recommendedName>
        <fullName evidence="3">CCHC-type domain-containing protein</fullName>
    </recommendedName>
</protein>
<keyword evidence="1" id="KW-0479">Metal-binding</keyword>
<accession>A0ABD3I9G6</accession>